<comment type="catalytic activity">
    <reaction evidence="4 7">
        <text>uridine(38/39/40) in tRNA = pseudouridine(38/39/40) in tRNA</text>
        <dbReference type="Rhea" id="RHEA:22376"/>
        <dbReference type="Rhea" id="RHEA-COMP:10085"/>
        <dbReference type="Rhea" id="RHEA-COMP:10087"/>
        <dbReference type="ChEBI" id="CHEBI:65314"/>
        <dbReference type="ChEBI" id="CHEBI:65315"/>
        <dbReference type="EC" id="5.4.99.12"/>
    </reaction>
</comment>
<dbReference type="InterPro" id="IPR020097">
    <property type="entry name" value="PsdUridine_synth_TruA_a/b_dom"/>
</dbReference>
<dbReference type="GO" id="GO:0003723">
    <property type="term" value="F:RNA binding"/>
    <property type="evidence" value="ECO:0007669"/>
    <property type="project" value="InterPro"/>
</dbReference>
<dbReference type="Gene3D" id="3.30.70.660">
    <property type="entry name" value="Pseudouridine synthase I, catalytic domain, C-terminal subdomain"/>
    <property type="match status" value="1"/>
</dbReference>
<dbReference type="GO" id="GO:0031119">
    <property type="term" value="P:tRNA pseudouridine synthesis"/>
    <property type="evidence" value="ECO:0007669"/>
    <property type="project" value="UniProtKB-UniRule"/>
</dbReference>
<protein>
    <recommendedName>
        <fullName evidence="4">tRNA pseudouridine synthase A</fullName>
        <ecNumber evidence="4">5.4.99.12</ecNumber>
    </recommendedName>
    <alternativeName>
        <fullName evidence="4">tRNA pseudouridine(38-40) synthase</fullName>
    </alternativeName>
    <alternativeName>
        <fullName evidence="4">tRNA pseudouridylate synthase I</fullName>
    </alternativeName>
    <alternativeName>
        <fullName evidence="4">tRNA-uridine isomerase I</fullName>
    </alternativeName>
</protein>
<keyword evidence="10" id="KW-1185">Reference proteome</keyword>
<evidence type="ECO:0000256" key="2">
    <source>
        <dbReference type="ARBA" id="ARBA00022694"/>
    </source>
</evidence>
<evidence type="ECO:0000259" key="8">
    <source>
        <dbReference type="Pfam" id="PF01416"/>
    </source>
</evidence>
<comment type="function">
    <text evidence="4">Formation of pseudouridine at positions 38, 39 and 40 in the anticodon stem and loop of transfer RNAs.</text>
</comment>
<feature type="domain" description="Pseudouridine synthase I TruA alpha/beta" evidence="8">
    <location>
        <begin position="159"/>
        <end position="275"/>
    </location>
</feature>
<accession>A0AAX4HT51</accession>
<comment type="caution">
    <text evidence="4">Lacks conserved residue(s) required for the propagation of feature annotation.</text>
</comment>
<dbReference type="PANTHER" id="PTHR11142:SF0">
    <property type="entry name" value="TRNA PSEUDOURIDINE SYNTHASE-LIKE 1"/>
    <property type="match status" value="1"/>
</dbReference>
<dbReference type="HAMAP" id="MF_00171">
    <property type="entry name" value="TruA"/>
    <property type="match status" value="1"/>
</dbReference>
<reference evidence="9 10" key="1">
    <citation type="submission" date="2023-11" db="EMBL/GenBank/DDBJ databases">
        <title>Peredibacter starrii A3.12.</title>
        <authorList>
            <person name="Mitchell R.J."/>
        </authorList>
    </citation>
    <scope>NUCLEOTIDE SEQUENCE [LARGE SCALE GENOMIC DNA]</scope>
    <source>
        <strain evidence="9 10">A3.12</strain>
    </source>
</reference>
<dbReference type="PANTHER" id="PTHR11142">
    <property type="entry name" value="PSEUDOURIDYLATE SYNTHASE"/>
    <property type="match status" value="1"/>
</dbReference>
<evidence type="ECO:0000313" key="10">
    <source>
        <dbReference type="Proteomes" id="UP001324634"/>
    </source>
</evidence>
<dbReference type="GO" id="GO:0160147">
    <property type="term" value="F:tRNA pseudouridine(38-40) synthase activity"/>
    <property type="evidence" value="ECO:0007669"/>
    <property type="project" value="UniProtKB-EC"/>
</dbReference>
<evidence type="ECO:0000256" key="4">
    <source>
        <dbReference type="HAMAP-Rule" id="MF_00171"/>
    </source>
</evidence>
<gene>
    <name evidence="4" type="primary">truA</name>
    <name evidence="9" type="ORF">SOO65_07125</name>
</gene>
<comment type="subunit">
    <text evidence="4">Homodimer.</text>
</comment>
<dbReference type="Pfam" id="PF01416">
    <property type="entry name" value="PseudoU_synth_1"/>
    <property type="match status" value="1"/>
</dbReference>
<dbReference type="EMBL" id="CP139487">
    <property type="protein sequence ID" value="WPU66514.1"/>
    <property type="molecule type" value="Genomic_DNA"/>
</dbReference>
<feature type="binding site" evidence="4 6">
    <location>
        <position position="123"/>
    </location>
    <ligand>
        <name>substrate</name>
    </ligand>
</feature>
<dbReference type="InterPro" id="IPR001406">
    <property type="entry name" value="PsdUridine_synth_TruA"/>
</dbReference>
<proteinExistence type="inferred from homology"/>
<evidence type="ECO:0000256" key="7">
    <source>
        <dbReference type="RuleBase" id="RU003792"/>
    </source>
</evidence>
<feature type="active site" description="Nucleophile" evidence="4 5">
    <location>
        <position position="67"/>
    </location>
</feature>
<organism evidence="9 10">
    <name type="scientific">Peredibacter starrii</name>
    <dbReference type="NCBI Taxonomy" id="28202"/>
    <lineage>
        <taxon>Bacteria</taxon>
        <taxon>Pseudomonadati</taxon>
        <taxon>Bdellovibrionota</taxon>
        <taxon>Bacteriovoracia</taxon>
        <taxon>Bacteriovoracales</taxon>
        <taxon>Bacteriovoracaceae</taxon>
        <taxon>Peredibacter</taxon>
    </lineage>
</organism>
<dbReference type="Gene3D" id="3.30.70.580">
    <property type="entry name" value="Pseudouridine synthase I, catalytic domain, N-terminal subdomain"/>
    <property type="match status" value="1"/>
</dbReference>
<evidence type="ECO:0000256" key="6">
    <source>
        <dbReference type="PIRSR" id="PIRSR001430-2"/>
    </source>
</evidence>
<dbReference type="EC" id="5.4.99.12" evidence="4"/>
<comment type="similarity">
    <text evidence="1 4 7">Belongs to the tRNA pseudouridine synthase TruA family.</text>
</comment>
<dbReference type="PIRSF" id="PIRSF001430">
    <property type="entry name" value="tRNA_psdUrid_synth"/>
    <property type="match status" value="1"/>
</dbReference>
<evidence type="ECO:0000256" key="3">
    <source>
        <dbReference type="ARBA" id="ARBA00023235"/>
    </source>
</evidence>
<dbReference type="SUPFAM" id="SSF55120">
    <property type="entry name" value="Pseudouridine synthase"/>
    <property type="match status" value="1"/>
</dbReference>
<dbReference type="InterPro" id="IPR020103">
    <property type="entry name" value="PsdUridine_synth_cat_dom_sf"/>
</dbReference>
<keyword evidence="3 4" id="KW-0413">Isomerase</keyword>
<sequence length="275" mass="31147">MKSIAYSRFLSHDVLMNYYKAILQYDGTDRIGFQWQEGMPTIQGDLNLSLQQILRGKVTTRSASRTDKGVHAFGQVVKISAEDSSPLDPARLNAALPTHIRCLALSPCAGDFIPSVDQTSKEYRYLFTNRPGVSGQDQRYIAQTPYPLSIDHIQACVDMLKGRNNFQNFWSIGGISNTTIRDILECDLTLINPHELFKDSLFTAGPVTSCWQFRIVGKGFLKHMVRHLVGALWMVGNGRLTVEDFSQYLHGELKEQRPWKKADPRGLYLLKVSYE</sequence>
<name>A0AAX4HT51_9BACT</name>
<dbReference type="Proteomes" id="UP001324634">
    <property type="component" value="Chromosome"/>
</dbReference>
<dbReference type="InterPro" id="IPR020094">
    <property type="entry name" value="TruA/RsuA/RluB/E/F_N"/>
</dbReference>
<dbReference type="KEGG" id="psti:SOO65_07125"/>
<evidence type="ECO:0000256" key="1">
    <source>
        <dbReference type="ARBA" id="ARBA00009375"/>
    </source>
</evidence>
<evidence type="ECO:0000256" key="5">
    <source>
        <dbReference type="PIRSR" id="PIRSR001430-1"/>
    </source>
</evidence>
<evidence type="ECO:0000313" key="9">
    <source>
        <dbReference type="EMBL" id="WPU66514.1"/>
    </source>
</evidence>
<keyword evidence="2 4" id="KW-0819">tRNA processing</keyword>
<dbReference type="AlphaFoldDB" id="A0AAX4HT51"/>
<dbReference type="InterPro" id="IPR020095">
    <property type="entry name" value="PsdUridine_synth_TruA_C"/>
</dbReference>
<dbReference type="RefSeq" id="WP_321398803.1">
    <property type="nucleotide sequence ID" value="NZ_CP139487.1"/>
</dbReference>